<organism evidence="2">
    <name type="scientific">Siphoviridae sp. ctCCX1</name>
    <dbReference type="NCBI Taxonomy" id="2823567"/>
    <lineage>
        <taxon>Viruses</taxon>
        <taxon>Duplodnaviria</taxon>
        <taxon>Heunggongvirae</taxon>
        <taxon>Uroviricota</taxon>
        <taxon>Caudoviricetes</taxon>
    </lineage>
</organism>
<proteinExistence type="predicted"/>
<dbReference type="EMBL" id="BK014690">
    <property type="protein sequence ID" value="DAD67960.1"/>
    <property type="molecule type" value="Genomic_DNA"/>
</dbReference>
<dbReference type="Pfam" id="PF14730">
    <property type="entry name" value="DUF4468"/>
    <property type="match status" value="1"/>
</dbReference>
<reference evidence="2" key="1">
    <citation type="journal article" date="2021" name="Proc. Natl. Acad. Sci. U.S.A.">
        <title>A Catalog of Tens of Thousands of Viruses from Human Metagenomes Reveals Hidden Associations with Chronic Diseases.</title>
        <authorList>
            <person name="Tisza M.J."/>
            <person name="Buck C.B."/>
        </authorList>
    </citation>
    <scope>NUCLEOTIDE SEQUENCE</scope>
    <source>
        <strain evidence="2">CtCCX1</strain>
    </source>
</reference>
<feature type="domain" description="DUF4468" evidence="1">
    <location>
        <begin position="28"/>
        <end position="113"/>
    </location>
</feature>
<name>A0A8S5LDE3_9CAUD</name>
<protein>
    <recommendedName>
        <fullName evidence="1">DUF4468 domain-containing protein</fullName>
    </recommendedName>
</protein>
<evidence type="ECO:0000313" key="2">
    <source>
        <dbReference type="EMBL" id="DAD67960.1"/>
    </source>
</evidence>
<dbReference type="InterPro" id="IPR027823">
    <property type="entry name" value="DUF4468"/>
</dbReference>
<dbReference type="Gene3D" id="3.30.530.80">
    <property type="match status" value="1"/>
</dbReference>
<sequence length="184" mass="21136">MKKIIFLMLMFVSVNVMAQGNPLQCDSVIQVKDKNATTLYPMLKAWAAVTYNSANAVIQMDDPQNGILICKGAFKYAAPGGMSYRCIDGWVNYTLKIQVRDGRYKVTMGDFNHETSDLEWKKTWSFGLITDREKYKEKGMQDKRWTKTWPDLKLKCEREYMAMIVSLSDATSGKSQILDTNNDW</sequence>
<evidence type="ECO:0000259" key="1">
    <source>
        <dbReference type="Pfam" id="PF14730"/>
    </source>
</evidence>
<accession>A0A8S5LDE3</accession>